<evidence type="ECO:0000256" key="1">
    <source>
        <dbReference type="SAM" id="MobiDB-lite"/>
    </source>
</evidence>
<proteinExistence type="predicted"/>
<sequence>MIAAIKPAGSNTRGLLAYLYGPGRHDEHLDPHLAAGFAMLGMPDPGRDENATLTQLARHLDEPVQLRNSEFGKPVTGHVWHCPVRAAPEDRYLSDTEWGDIAQRIVQAAGIAPDGDDLACRWIAVRHADDHIHILATTVREDGRRPKLHDSGIRVGNECREIEKDYGLRRLTKGDRTATRRPIQAEMHKAERLGWEQTSREWLQDHIRAAIPHASSAEELLAYLEADDILVKPRRGPSGDLLGYAVGRPGDLNKDGGQIYHPGGKIAPDLSLPKLQARLETSAPEEHPTARRNRSTTAWHQATEALDTLHTEITDKSPDDGGDARAQAHITALGELIEATAQIAPIDLRPQLQAASRAFAHAQRSQVRAEDRAAHAVRTAARDIVNTATGPDGSALAALVAALVWAAILAGRWHEAKGHAHQADAARQAVWHLQSAADDALAPTLTELESRRPKEETRHTLASDVRAAVPEHAERILADPRWPALATVLAHAEAGGHKPHQLLKEAAARRELGTAHSPASVLITRIQHTSRYPAPNRRAEAARRRTVNSASVSGRQQPRSTYPVTAAAPSVGQHGRPRH</sequence>
<feature type="compositionally biased region" description="Polar residues" evidence="1">
    <location>
        <begin position="547"/>
        <end position="563"/>
    </location>
</feature>
<reference evidence="3 4" key="1">
    <citation type="submission" date="2024-10" db="EMBL/GenBank/DDBJ databases">
        <title>The Natural Products Discovery Center: Release of the First 8490 Sequenced Strains for Exploring Actinobacteria Biosynthetic Diversity.</title>
        <authorList>
            <person name="Kalkreuter E."/>
            <person name="Kautsar S.A."/>
            <person name="Yang D."/>
            <person name="Bader C.D."/>
            <person name="Teijaro C.N."/>
            <person name="Fluegel L."/>
            <person name="Davis C.M."/>
            <person name="Simpson J.R."/>
            <person name="Lauterbach L."/>
            <person name="Steele A.D."/>
            <person name="Gui C."/>
            <person name="Meng S."/>
            <person name="Li G."/>
            <person name="Viehrig K."/>
            <person name="Ye F."/>
            <person name="Su P."/>
            <person name="Kiefer A.F."/>
            <person name="Nichols A."/>
            <person name="Cepeda A.J."/>
            <person name="Yan W."/>
            <person name="Fan B."/>
            <person name="Jiang Y."/>
            <person name="Adhikari A."/>
            <person name="Zheng C.-J."/>
            <person name="Schuster L."/>
            <person name="Cowan T.M."/>
            <person name="Smanski M.J."/>
            <person name="Chevrette M.G."/>
            <person name="De Carvalho L.P.S."/>
            <person name="Shen B."/>
        </authorList>
    </citation>
    <scope>NUCLEOTIDE SEQUENCE [LARGE SCALE GENOMIC DNA]</scope>
    <source>
        <strain evidence="3 4">NPDC018013</strain>
    </source>
</reference>
<feature type="domain" description="MobA/VirD2-like nuclease" evidence="2">
    <location>
        <begin position="66"/>
        <end position="168"/>
    </location>
</feature>
<dbReference type="Proteomes" id="UP001610990">
    <property type="component" value="Unassembled WGS sequence"/>
</dbReference>
<name>A0ABW7RDK5_9ACTN</name>
<protein>
    <submittedName>
        <fullName evidence="3">Relaxase/mobilization nuclease domain-containing protein</fullName>
    </submittedName>
</protein>
<accession>A0ABW7RDK5</accession>
<dbReference type="EMBL" id="JBIRGH010000009">
    <property type="protein sequence ID" value="MFH8586141.1"/>
    <property type="molecule type" value="Genomic_DNA"/>
</dbReference>
<dbReference type="InterPro" id="IPR005094">
    <property type="entry name" value="Endonuclease_MobA/VirD2"/>
</dbReference>
<evidence type="ECO:0000313" key="4">
    <source>
        <dbReference type="Proteomes" id="UP001610990"/>
    </source>
</evidence>
<organism evidence="3 4">
    <name type="scientific">Streptomyces celluloflavus</name>
    <dbReference type="NCBI Taxonomy" id="58344"/>
    <lineage>
        <taxon>Bacteria</taxon>
        <taxon>Bacillati</taxon>
        <taxon>Actinomycetota</taxon>
        <taxon>Actinomycetes</taxon>
        <taxon>Kitasatosporales</taxon>
        <taxon>Streptomycetaceae</taxon>
        <taxon>Streptomyces</taxon>
    </lineage>
</organism>
<dbReference type="RefSeq" id="WP_266491771.1">
    <property type="nucleotide sequence ID" value="NZ_JBIRGH010000009.1"/>
</dbReference>
<dbReference type="Pfam" id="PF03432">
    <property type="entry name" value="Relaxase"/>
    <property type="match status" value="1"/>
</dbReference>
<gene>
    <name evidence="3" type="ORF">ACH4GP_17295</name>
</gene>
<comment type="caution">
    <text evidence="3">The sequence shown here is derived from an EMBL/GenBank/DDBJ whole genome shotgun (WGS) entry which is preliminary data.</text>
</comment>
<feature type="region of interest" description="Disordered" evidence="1">
    <location>
        <begin position="532"/>
        <end position="579"/>
    </location>
</feature>
<evidence type="ECO:0000259" key="2">
    <source>
        <dbReference type="Pfam" id="PF03432"/>
    </source>
</evidence>
<evidence type="ECO:0000313" key="3">
    <source>
        <dbReference type="EMBL" id="MFH8586141.1"/>
    </source>
</evidence>
<keyword evidence="4" id="KW-1185">Reference proteome</keyword>